<sequence length="190" mass="19143">MGRVRRTGLVVCCCLAILTVGPVVGAAQQSAAVVDGSPAASQTEVDVDGQTSACFDAGGSEFVIGSSDGTNIWVRLHAGPLTDSGWAIGTEMIGSTGGTSIIEVVAGIQFVGDGFLDLLSSPGESVELISGFDFQLPMLEMASSGLGADEVDGSDGSAENESGDSAASGSEDGQRGDERAADSPFEMIRC</sequence>
<keyword evidence="3" id="KW-1185">Reference proteome</keyword>
<evidence type="ECO:0000313" key="3">
    <source>
        <dbReference type="Proteomes" id="UP000637819"/>
    </source>
</evidence>
<dbReference type="InterPro" id="IPR055756">
    <property type="entry name" value="DUF7332"/>
</dbReference>
<dbReference type="AlphaFoldDB" id="A0A8T8E3T1"/>
<dbReference type="OrthoDB" id="205221at2157"/>
<evidence type="ECO:0000256" key="1">
    <source>
        <dbReference type="SAM" id="MobiDB-lite"/>
    </source>
</evidence>
<evidence type="ECO:0000313" key="2">
    <source>
        <dbReference type="EMBL" id="QRV16152.1"/>
    </source>
</evidence>
<dbReference type="EMBL" id="CP069188">
    <property type="protein sequence ID" value="QRV16152.1"/>
    <property type="molecule type" value="Genomic_DNA"/>
</dbReference>
<feature type="compositionally biased region" description="Low complexity" evidence="1">
    <location>
        <begin position="156"/>
        <end position="171"/>
    </location>
</feature>
<feature type="region of interest" description="Disordered" evidence="1">
    <location>
        <begin position="146"/>
        <end position="190"/>
    </location>
</feature>
<reference evidence="2 3" key="1">
    <citation type="submission" date="2021-01" db="EMBL/GenBank/DDBJ databases">
        <title>Genome Sequence and Methylation Pattern of Haloterrigena salifodinae BOL5-1, An Extremely Halophilic Archaeon from a Bolivian Salt Mine.</title>
        <authorList>
            <person name="DasSarma P."/>
            <person name="Anton B.P."/>
            <person name="DasSarma S.L."/>
            <person name="von Ehrenheim H.A.L."/>
            <person name="Martinez F.L."/>
            <person name="Guzman D."/>
            <person name="Roberts R.J."/>
            <person name="DasSarma S."/>
        </authorList>
    </citation>
    <scope>NUCLEOTIDE SEQUENCE [LARGE SCALE GENOMIC DNA]</scope>
    <source>
        <strain evidence="2 3">BOL5-1</strain>
    </source>
</reference>
<dbReference type="Pfam" id="PF24019">
    <property type="entry name" value="DUF7332"/>
    <property type="match status" value="1"/>
</dbReference>
<feature type="compositionally biased region" description="Basic and acidic residues" evidence="1">
    <location>
        <begin position="172"/>
        <end position="181"/>
    </location>
</feature>
<dbReference type="Proteomes" id="UP000637819">
    <property type="component" value="Chromosome"/>
</dbReference>
<name>A0A8T8E3T1_9EURY</name>
<accession>A0A8T8E3T1</accession>
<protein>
    <submittedName>
        <fullName evidence="2">Uncharacterized protein</fullName>
    </submittedName>
</protein>
<dbReference type="RefSeq" id="WP_204748504.1">
    <property type="nucleotide sequence ID" value="NZ_CP069188.1"/>
</dbReference>
<dbReference type="GeneID" id="62874347"/>
<proteinExistence type="predicted"/>
<organism evidence="2 3">
    <name type="scientific">Haloterrigena salifodinae</name>
    <dbReference type="NCBI Taxonomy" id="2675099"/>
    <lineage>
        <taxon>Archaea</taxon>
        <taxon>Methanobacteriati</taxon>
        <taxon>Methanobacteriota</taxon>
        <taxon>Stenosarchaea group</taxon>
        <taxon>Halobacteria</taxon>
        <taxon>Halobacteriales</taxon>
        <taxon>Natrialbaceae</taxon>
        <taxon>Haloterrigena</taxon>
    </lineage>
</organism>
<dbReference type="KEGG" id="hsal:JMJ58_04445"/>
<gene>
    <name evidence="2" type="ORF">JMJ58_04445</name>
</gene>